<feature type="compositionally biased region" description="Polar residues" evidence="1">
    <location>
        <begin position="60"/>
        <end position="71"/>
    </location>
</feature>
<evidence type="ECO:0000313" key="3">
    <source>
        <dbReference type="Proteomes" id="UP000660729"/>
    </source>
</evidence>
<feature type="region of interest" description="Disordered" evidence="1">
    <location>
        <begin position="16"/>
        <end position="135"/>
    </location>
</feature>
<sequence>MSGPNNYEQAYGRLAQYNIVDDDHPDVAERMRVEGESRARAEAAEKSKKEKAAASKKNGKPQSSTSSNSTKAPAPKSKVESKPTSSSTVNSSSAGKQTSASTTTPSAGPSQPSSSSSAQPSSSNPTRGRTAGQQRQNGYIKYEPYPASTSTLDILKGPWDRIRYEALWRVSKEYAPAQIVATFNANHPANEHLTLDIVTGRVFSMKAWYAKEKGLTKDEVNKELEEARTENGVGGRGRKGGK</sequence>
<keyword evidence="3" id="KW-1185">Reference proteome</keyword>
<evidence type="ECO:0000313" key="2">
    <source>
        <dbReference type="EMBL" id="KAF7188161.1"/>
    </source>
</evidence>
<name>A0A8H6R8X4_9PEZI</name>
<organism evidence="2 3">
    <name type="scientific">Pseudocercospora fuligena</name>
    <dbReference type="NCBI Taxonomy" id="685502"/>
    <lineage>
        <taxon>Eukaryota</taxon>
        <taxon>Fungi</taxon>
        <taxon>Dikarya</taxon>
        <taxon>Ascomycota</taxon>
        <taxon>Pezizomycotina</taxon>
        <taxon>Dothideomycetes</taxon>
        <taxon>Dothideomycetidae</taxon>
        <taxon>Mycosphaerellales</taxon>
        <taxon>Mycosphaerellaceae</taxon>
        <taxon>Pseudocercospora</taxon>
    </lineage>
</organism>
<gene>
    <name evidence="2" type="ORF">HII31_10446</name>
</gene>
<comment type="caution">
    <text evidence="2">The sequence shown here is derived from an EMBL/GenBank/DDBJ whole genome shotgun (WGS) entry which is preliminary data.</text>
</comment>
<proteinExistence type="predicted"/>
<dbReference type="Proteomes" id="UP000660729">
    <property type="component" value="Unassembled WGS sequence"/>
</dbReference>
<feature type="region of interest" description="Disordered" evidence="1">
    <location>
        <begin position="222"/>
        <end position="242"/>
    </location>
</feature>
<evidence type="ECO:0000256" key="1">
    <source>
        <dbReference type="SAM" id="MobiDB-lite"/>
    </source>
</evidence>
<accession>A0A8H6R8X4</accession>
<dbReference type="AlphaFoldDB" id="A0A8H6R8X4"/>
<reference evidence="2" key="1">
    <citation type="submission" date="2020-04" db="EMBL/GenBank/DDBJ databases">
        <title>Draft genome resource of the tomato pathogen Pseudocercospora fuligena.</title>
        <authorList>
            <person name="Zaccaron A."/>
        </authorList>
    </citation>
    <scope>NUCLEOTIDE SEQUENCE</scope>
    <source>
        <strain evidence="2">PF001</strain>
    </source>
</reference>
<feature type="compositionally biased region" description="Low complexity" evidence="1">
    <location>
        <begin position="82"/>
        <end position="126"/>
    </location>
</feature>
<protein>
    <submittedName>
        <fullName evidence="2">Uncharacterized protein</fullName>
    </submittedName>
</protein>
<feature type="compositionally biased region" description="Basic and acidic residues" evidence="1">
    <location>
        <begin position="21"/>
        <end position="53"/>
    </location>
</feature>
<dbReference type="EMBL" id="JABCIY010000213">
    <property type="protein sequence ID" value="KAF7188161.1"/>
    <property type="molecule type" value="Genomic_DNA"/>
</dbReference>